<keyword evidence="9" id="KW-0547">Nucleotide-binding</keyword>
<sequence length="763" mass="86278">MNNLPNDSFFFQHEEPQNEFNFKELISKYLAYWKWFVISILLALVLAFVYLKLQTPLYNVQSSILIKDQDKGVGEDDLMKELDIFSSNKIVDNEIVILKSYTLMEKVVNNLNLQASYFSKEGLTKTELYKNSPVYVHILKDNGETYKKPLQIKIVDRQTVELNDAKVPLNTPVKTSFGTFRIELSGKSPDVKEVEAVLRKTEWVVENYIHNLTVETSSKMSSVLLLNLQDAVPARGVDILNKLVDAYNNAGLADKNKVAANTLVFVDERLKLISQELTSVEKNVQNFKSSEGITDISTESQLFLQNVQQNDQQLSQVKIQQGVLNSIERYVSSTGDNSGTVPATLGVSDPTLLSLIETLTKLQTQRQSTIRIIKPDNPIVQSLDDQIRSIKANIYDNIQTLKKNIEITRDQLETQNRGIESTIRTIPVKERTLVDISRQQAIKNDLYTYLLKKREETALSYASAVYDSRTVDKARSSVLPVKPVKKNIFLLFAVVGLIVPFGVVYGRDLMNDRVRNRREIEKFTSAPIIGEIAETDNKEALVVSKLGRTAIAEQIRALRTNLAFLSPGKGIQSILFTSSMSGEGKSFVSLNLGASLAMTGKRTVILEMDLRKPKLHVALKMPNIKGISNFLIGQETIDNVITAVPEQENFYIITSGPIPPNPAELLISPKLKELFEDLKSRFDYIIIDAPPVGVVTDSQIIEDFADTTLYIIRHDYTPRERLQFVDLIHKQKKFKNLNLVFNGIKQGSKYGYGYHHDYGYYEQ</sequence>
<evidence type="ECO:0000256" key="3">
    <source>
        <dbReference type="ARBA" id="ARBA00008883"/>
    </source>
</evidence>
<dbReference type="InterPro" id="IPR025669">
    <property type="entry name" value="AAA_dom"/>
</dbReference>
<feature type="domain" description="Polysaccharide chain length determinant N-terminal" evidence="18">
    <location>
        <begin position="18"/>
        <end position="111"/>
    </location>
</feature>
<evidence type="ECO:0000259" key="20">
    <source>
        <dbReference type="Pfam" id="PF13807"/>
    </source>
</evidence>
<keyword evidence="13 17" id="KW-0472">Membrane</keyword>
<dbReference type="Proteomes" id="UP000466586">
    <property type="component" value="Unassembled WGS sequence"/>
</dbReference>
<dbReference type="PANTHER" id="PTHR32309:SF13">
    <property type="entry name" value="FERRIC ENTEROBACTIN TRANSPORT PROTEIN FEPE"/>
    <property type="match status" value="1"/>
</dbReference>
<evidence type="ECO:0000256" key="2">
    <source>
        <dbReference type="ARBA" id="ARBA00007316"/>
    </source>
</evidence>
<evidence type="ECO:0000256" key="9">
    <source>
        <dbReference type="ARBA" id="ARBA00022741"/>
    </source>
</evidence>
<evidence type="ECO:0000259" key="18">
    <source>
        <dbReference type="Pfam" id="PF02706"/>
    </source>
</evidence>
<evidence type="ECO:0000256" key="1">
    <source>
        <dbReference type="ARBA" id="ARBA00004429"/>
    </source>
</evidence>
<evidence type="ECO:0000256" key="6">
    <source>
        <dbReference type="ARBA" id="ARBA00022519"/>
    </source>
</evidence>
<gene>
    <name evidence="21" type="ORF">GS399_14215</name>
</gene>
<feature type="domain" description="Tyrosine-protein kinase G-rich" evidence="20">
    <location>
        <begin position="430"/>
        <end position="507"/>
    </location>
</feature>
<keyword evidence="14" id="KW-0829">Tyrosine-protein kinase</keyword>
<dbReference type="InterPro" id="IPR003856">
    <property type="entry name" value="LPS_length_determ_N"/>
</dbReference>
<accession>A0A7K1YDH0</accession>
<dbReference type="GO" id="GO:0042802">
    <property type="term" value="F:identical protein binding"/>
    <property type="evidence" value="ECO:0007669"/>
    <property type="project" value="UniProtKB-ARBA"/>
</dbReference>
<keyword evidence="22" id="KW-1185">Reference proteome</keyword>
<evidence type="ECO:0000313" key="22">
    <source>
        <dbReference type="Proteomes" id="UP000466586"/>
    </source>
</evidence>
<evidence type="ECO:0000256" key="11">
    <source>
        <dbReference type="ARBA" id="ARBA00022840"/>
    </source>
</evidence>
<evidence type="ECO:0000256" key="16">
    <source>
        <dbReference type="SAM" id="Coils"/>
    </source>
</evidence>
<dbReference type="CDD" id="cd05387">
    <property type="entry name" value="BY-kinase"/>
    <property type="match status" value="1"/>
</dbReference>
<evidence type="ECO:0000259" key="19">
    <source>
        <dbReference type="Pfam" id="PF13614"/>
    </source>
</evidence>
<dbReference type="EMBL" id="WVHT01000006">
    <property type="protein sequence ID" value="MXV52129.1"/>
    <property type="molecule type" value="Genomic_DNA"/>
</dbReference>
<dbReference type="NCBIfam" id="TIGR01007">
    <property type="entry name" value="eps_fam"/>
    <property type="match status" value="1"/>
</dbReference>
<evidence type="ECO:0000256" key="17">
    <source>
        <dbReference type="SAM" id="Phobius"/>
    </source>
</evidence>
<evidence type="ECO:0000256" key="8">
    <source>
        <dbReference type="ARBA" id="ARBA00022692"/>
    </source>
</evidence>
<keyword evidence="16" id="KW-0175">Coiled coil</keyword>
<evidence type="ECO:0000256" key="14">
    <source>
        <dbReference type="ARBA" id="ARBA00023137"/>
    </source>
</evidence>
<dbReference type="GO" id="GO:0005524">
    <property type="term" value="F:ATP binding"/>
    <property type="evidence" value="ECO:0007669"/>
    <property type="project" value="UniProtKB-KW"/>
</dbReference>
<dbReference type="InterPro" id="IPR050445">
    <property type="entry name" value="Bact_polysacc_biosynth/exp"/>
</dbReference>
<feature type="domain" description="AAA" evidence="19">
    <location>
        <begin position="575"/>
        <end position="714"/>
    </location>
</feature>
<dbReference type="Pfam" id="PF13614">
    <property type="entry name" value="AAA_31"/>
    <property type="match status" value="1"/>
</dbReference>
<evidence type="ECO:0000256" key="13">
    <source>
        <dbReference type="ARBA" id="ARBA00023136"/>
    </source>
</evidence>
<keyword evidence="10 21" id="KW-0418">Kinase</keyword>
<keyword evidence="12 17" id="KW-1133">Transmembrane helix</keyword>
<dbReference type="AlphaFoldDB" id="A0A7K1YDH0"/>
<evidence type="ECO:0000256" key="12">
    <source>
        <dbReference type="ARBA" id="ARBA00022989"/>
    </source>
</evidence>
<keyword evidence="5" id="KW-1003">Cell membrane</keyword>
<keyword evidence="7 21" id="KW-0808">Transferase</keyword>
<dbReference type="GO" id="GO:0005886">
    <property type="term" value="C:plasma membrane"/>
    <property type="evidence" value="ECO:0007669"/>
    <property type="project" value="UniProtKB-SubCell"/>
</dbReference>
<comment type="catalytic activity">
    <reaction evidence="15">
        <text>L-tyrosyl-[protein] + ATP = O-phospho-L-tyrosyl-[protein] + ADP + H(+)</text>
        <dbReference type="Rhea" id="RHEA:10596"/>
        <dbReference type="Rhea" id="RHEA-COMP:10136"/>
        <dbReference type="Rhea" id="RHEA-COMP:20101"/>
        <dbReference type="ChEBI" id="CHEBI:15378"/>
        <dbReference type="ChEBI" id="CHEBI:30616"/>
        <dbReference type="ChEBI" id="CHEBI:46858"/>
        <dbReference type="ChEBI" id="CHEBI:61978"/>
        <dbReference type="ChEBI" id="CHEBI:456216"/>
        <dbReference type="EC" id="2.7.10.2"/>
    </reaction>
</comment>
<keyword evidence="6" id="KW-0997">Cell inner membrane</keyword>
<keyword evidence="8 17" id="KW-0812">Transmembrane</keyword>
<evidence type="ECO:0000256" key="5">
    <source>
        <dbReference type="ARBA" id="ARBA00022475"/>
    </source>
</evidence>
<dbReference type="SUPFAM" id="SSF52540">
    <property type="entry name" value="P-loop containing nucleoside triphosphate hydrolases"/>
    <property type="match status" value="1"/>
</dbReference>
<dbReference type="PANTHER" id="PTHR32309">
    <property type="entry name" value="TYROSINE-PROTEIN KINASE"/>
    <property type="match status" value="1"/>
</dbReference>
<comment type="similarity">
    <text evidence="3">Belongs to the etk/wzc family.</text>
</comment>
<keyword evidence="11" id="KW-0067">ATP-binding</keyword>
<dbReference type="Gene3D" id="3.40.50.300">
    <property type="entry name" value="P-loop containing nucleotide triphosphate hydrolases"/>
    <property type="match status" value="1"/>
</dbReference>
<organism evidence="21 22">
    <name type="scientific">Hufsiella arboris</name>
    <dbReference type="NCBI Taxonomy" id="2695275"/>
    <lineage>
        <taxon>Bacteria</taxon>
        <taxon>Pseudomonadati</taxon>
        <taxon>Bacteroidota</taxon>
        <taxon>Sphingobacteriia</taxon>
        <taxon>Sphingobacteriales</taxon>
        <taxon>Sphingobacteriaceae</taxon>
        <taxon>Hufsiella</taxon>
    </lineage>
</organism>
<name>A0A7K1YDH0_9SPHI</name>
<feature type="transmembrane region" description="Helical" evidence="17">
    <location>
        <begin position="32"/>
        <end position="51"/>
    </location>
</feature>
<dbReference type="InterPro" id="IPR005702">
    <property type="entry name" value="Wzc-like_C"/>
</dbReference>
<evidence type="ECO:0000256" key="4">
    <source>
        <dbReference type="ARBA" id="ARBA00011903"/>
    </source>
</evidence>
<evidence type="ECO:0000256" key="7">
    <source>
        <dbReference type="ARBA" id="ARBA00022679"/>
    </source>
</evidence>
<dbReference type="GO" id="GO:0004715">
    <property type="term" value="F:non-membrane spanning protein tyrosine kinase activity"/>
    <property type="evidence" value="ECO:0007669"/>
    <property type="project" value="UniProtKB-EC"/>
</dbReference>
<dbReference type="InterPro" id="IPR032807">
    <property type="entry name" value="GNVR"/>
</dbReference>
<feature type="coiled-coil region" evidence="16">
    <location>
        <begin position="391"/>
        <end position="422"/>
    </location>
</feature>
<evidence type="ECO:0000256" key="10">
    <source>
        <dbReference type="ARBA" id="ARBA00022777"/>
    </source>
</evidence>
<dbReference type="RefSeq" id="WP_160845305.1">
    <property type="nucleotide sequence ID" value="NZ_WVHT01000006.1"/>
</dbReference>
<dbReference type="Pfam" id="PF02706">
    <property type="entry name" value="Wzz"/>
    <property type="match status" value="1"/>
</dbReference>
<evidence type="ECO:0000256" key="15">
    <source>
        <dbReference type="ARBA" id="ARBA00051245"/>
    </source>
</evidence>
<dbReference type="Pfam" id="PF13807">
    <property type="entry name" value="GNVR"/>
    <property type="match status" value="1"/>
</dbReference>
<feature type="transmembrane region" description="Helical" evidence="17">
    <location>
        <begin position="488"/>
        <end position="506"/>
    </location>
</feature>
<dbReference type="FunFam" id="3.40.50.300:FF:000527">
    <property type="entry name" value="Tyrosine-protein kinase etk"/>
    <property type="match status" value="1"/>
</dbReference>
<evidence type="ECO:0000313" key="21">
    <source>
        <dbReference type="EMBL" id="MXV52129.1"/>
    </source>
</evidence>
<dbReference type="EC" id="2.7.10.2" evidence="4"/>
<comment type="subcellular location">
    <subcellularLocation>
        <location evidence="1">Cell inner membrane</location>
        <topology evidence="1">Multi-pass membrane protein</topology>
    </subcellularLocation>
</comment>
<proteinExistence type="inferred from homology"/>
<comment type="caution">
    <text evidence="21">The sequence shown here is derived from an EMBL/GenBank/DDBJ whole genome shotgun (WGS) entry which is preliminary data.</text>
</comment>
<reference evidence="21 22" key="1">
    <citation type="submission" date="2019-11" db="EMBL/GenBank/DDBJ databases">
        <title>Pedobacter sp. HMF7647 Genome sequencing and assembly.</title>
        <authorList>
            <person name="Kang H."/>
            <person name="Kim H."/>
            <person name="Joh K."/>
        </authorList>
    </citation>
    <scope>NUCLEOTIDE SEQUENCE [LARGE SCALE GENOMIC DNA]</scope>
    <source>
        <strain evidence="21 22">HMF7647</strain>
    </source>
</reference>
<protein>
    <recommendedName>
        <fullName evidence="4">non-specific protein-tyrosine kinase</fullName>
        <ecNumber evidence="4">2.7.10.2</ecNumber>
    </recommendedName>
</protein>
<dbReference type="InterPro" id="IPR027417">
    <property type="entry name" value="P-loop_NTPase"/>
</dbReference>
<comment type="similarity">
    <text evidence="2">Belongs to the CpsD/CapB family.</text>
</comment>